<evidence type="ECO:0000313" key="3">
    <source>
        <dbReference type="Proteomes" id="UP001501586"/>
    </source>
</evidence>
<sequence>MAAAESTPTAPPAPLAGVRIVDFGGIGPGPFASMVLADLGAEVIRLQRPSELDSANSPVLDRGKKSLVVDLKKPEGVEVVRKLVAGADGCLEGFRPGVAERLGLGPDELLELNPRLVYGRITGYGQTGPRSNMAGHDMNYIASSGVLHQLGRAGEGPQFPANLLGDFGGGGMLLAIGMLAALVRAKSSGEGTVVDAAMVDGANLLWAMMHGFSATGDWQEERGTNMLDSGAPFYDRYETKDGQWVSVGCIEPQFFKIFIDSLGIEDRMPGPFGTFDYRKKDTWPQIRTAFTEAIASRTRDELVEIFDGTDGCVFPILNFDEAEADAHNQARKVFYRDDSGVRQPGLAPRFAARGGASWAGGESDGEPYAQPAPAPQTGAHTAEVLESAGFSPEDVERLASDGVVAGGVPVAGR</sequence>
<dbReference type="InterPro" id="IPR023606">
    <property type="entry name" value="CoA-Trfase_III_dom_1_sf"/>
</dbReference>
<dbReference type="SUPFAM" id="SSF89796">
    <property type="entry name" value="CoA-transferase family III (CaiB/BaiF)"/>
    <property type="match status" value="1"/>
</dbReference>
<dbReference type="PANTHER" id="PTHR48228">
    <property type="entry name" value="SUCCINYL-COA--D-CITRAMALATE COA-TRANSFERASE"/>
    <property type="match status" value="1"/>
</dbReference>
<reference evidence="3" key="1">
    <citation type="journal article" date="2019" name="Int. J. Syst. Evol. Microbiol.">
        <title>The Global Catalogue of Microorganisms (GCM) 10K type strain sequencing project: providing services to taxonomists for standard genome sequencing and annotation.</title>
        <authorList>
            <consortium name="The Broad Institute Genomics Platform"/>
            <consortium name="The Broad Institute Genome Sequencing Center for Infectious Disease"/>
            <person name="Wu L."/>
            <person name="Ma J."/>
        </authorList>
    </citation>
    <scope>NUCLEOTIDE SEQUENCE [LARGE SCALE GENOMIC DNA]</scope>
    <source>
        <strain evidence="3">JCM 17458</strain>
    </source>
</reference>
<feature type="region of interest" description="Disordered" evidence="1">
    <location>
        <begin position="352"/>
        <end position="392"/>
    </location>
</feature>
<dbReference type="InterPro" id="IPR044855">
    <property type="entry name" value="CoA-Trfase_III_dom3_sf"/>
</dbReference>
<accession>A0ABP8EJV9</accession>
<evidence type="ECO:0000313" key="2">
    <source>
        <dbReference type="EMBL" id="GAA4284248.1"/>
    </source>
</evidence>
<gene>
    <name evidence="2" type="ORF">GCM10022261_17790</name>
</gene>
<comment type="caution">
    <text evidence="2">The sequence shown here is derived from an EMBL/GenBank/DDBJ whole genome shotgun (WGS) entry which is preliminary data.</text>
</comment>
<dbReference type="Proteomes" id="UP001501586">
    <property type="component" value="Unassembled WGS sequence"/>
</dbReference>
<dbReference type="InterPro" id="IPR003673">
    <property type="entry name" value="CoA-Trfase_fam_III"/>
</dbReference>
<keyword evidence="3" id="KW-1185">Reference proteome</keyword>
<organism evidence="2 3">
    <name type="scientific">Brevibacterium daeguense</name>
    <dbReference type="NCBI Taxonomy" id="909936"/>
    <lineage>
        <taxon>Bacteria</taxon>
        <taxon>Bacillati</taxon>
        <taxon>Actinomycetota</taxon>
        <taxon>Actinomycetes</taxon>
        <taxon>Micrococcales</taxon>
        <taxon>Brevibacteriaceae</taxon>
        <taxon>Brevibacterium</taxon>
    </lineage>
</organism>
<dbReference type="EMBL" id="BAABAZ010000006">
    <property type="protein sequence ID" value="GAA4284248.1"/>
    <property type="molecule type" value="Genomic_DNA"/>
</dbReference>
<dbReference type="InterPro" id="IPR050509">
    <property type="entry name" value="CoA-transferase_III"/>
</dbReference>
<dbReference type="Gene3D" id="3.30.1540.10">
    <property type="entry name" value="formyl-coa transferase, domain 3"/>
    <property type="match status" value="1"/>
</dbReference>
<name>A0ABP8EJV9_9MICO</name>
<dbReference type="Pfam" id="PF02515">
    <property type="entry name" value="CoA_transf_3"/>
    <property type="match status" value="1"/>
</dbReference>
<proteinExistence type="predicted"/>
<protein>
    <submittedName>
        <fullName evidence="2">CaiB/BaiF CoA-transferase family protein</fullName>
    </submittedName>
</protein>
<dbReference type="RefSeq" id="WP_236866345.1">
    <property type="nucleotide sequence ID" value="NZ_BAABAZ010000006.1"/>
</dbReference>
<dbReference type="Gene3D" id="3.40.50.10540">
    <property type="entry name" value="Crotonobetainyl-coa:carnitine coa-transferase, domain 1"/>
    <property type="match status" value="1"/>
</dbReference>
<dbReference type="PANTHER" id="PTHR48228:SF5">
    <property type="entry name" value="ALPHA-METHYLACYL-COA RACEMASE"/>
    <property type="match status" value="1"/>
</dbReference>
<evidence type="ECO:0000256" key="1">
    <source>
        <dbReference type="SAM" id="MobiDB-lite"/>
    </source>
</evidence>